<name>A0A2R3J4D5_9PSED</name>
<dbReference type="EMBL" id="CP027169">
    <property type="protein sequence ID" value="AVK08983.1"/>
    <property type="molecule type" value="Genomic_DNA"/>
</dbReference>
<dbReference type="AlphaFoldDB" id="A0A2R3J4D5"/>
<organism evidence="2 3">
    <name type="scientific">Pseudomonas paraeruginosa</name>
    <dbReference type="NCBI Taxonomy" id="2994495"/>
    <lineage>
        <taxon>Bacteria</taxon>
        <taxon>Pseudomonadati</taxon>
        <taxon>Pseudomonadota</taxon>
        <taxon>Gammaproteobacteria</taxon>
        <taxon>Pseudomonadales</taxon>
        <taxon>Pseudomonadaceae</taxon>
        <taxon>Pseudomonas</taxon>
    </lineage>
</organism>
<keyword evidence="3" id="KW-1185">Reference proteome</keyword>
<feature type="region of interest" description="Disordered" evidence="1">
    <location>
        <begin position="1"/>
        <end position="48"/>
    </location>
</feature>
<evidence type="ECO:0000313" key="2">
    <source>
        <dbReference type="EMBL" id="AVK08983.1"/>
    </source>
</evidence>
<proteinExistence type="predicted"/>
<evidence type="ECO:0000256" key="1">
    <source>
        <dbReference type="SAM" id="MobiDB-lite"/>
    </source>
</evidence>
<accession>A0A2R3J4D5</accession>
<evidence type="ECO:0000313" key="3">
    <source>
        <dbReference type="Proteomes" id="UP000238390"/>
    </source>
</evidence>
<sequence length="60" mass="6149">MGKGHAGVPGRRAVWPVGAPLPEGRGGCSARDRSVPVPCRGAPGQGDRVFHGRTQSLFAA</sequence>
<gene>
    <name evidence="2" type="ORF">CSB93_0413</name>
</gene>
<dbReference type="Proteomes" id="UP000238390">
    <property type="component" value="Chromosome"/>
</dbReference>
<reference evidence="2 3" key="1">
    <citation type="submission" date="2018-02" db="EMBL/GenBank/DDBJ databases">
        <title>FDA/CDC Antimicrobial Resistant Isolate Bank Genome Sequencing.</title>
        <authorList>
            <person name="Benahmed F.H."/>
            <person name="Lutgring J.D."/>
            <person name="Yoo B."/>
            <person name="Machado M."/>
            <person name="Brown A."/>
            <person name="McAllister G."/>
            <person name="Perry A."/>
            <person name="Halpin A.L."/>
            <person name="Vavikolanu K."/>
            <person name="Ott S."/>
            <person name="Zhao X."/>
            <person name="Tallon L.J."/>
            <person name="Sadzewicz L."/>
            <person name="Aluvathingal J."/>
            <person name="Nadendla S."/>
            <person name="Voskania-kordi A."/>
            <person name="Simonyan V."/>
            <person name="Patel J."/>
            <person name="Shawar R.M."/>
        </authorList>
    </citation>
    <scope>NUCLEOTIDE SEQUENCE [LARGE SCALE GENOMIC DNA]</scope>
    <source>
        <strain evidence="2 3">AR_0356</strain>
    </source>
</reference>
<protein>
    <submittedName>
        <fullName evidence="2">Uncharacterized protein</fullName>
    </submittedName>
</protein>